<evidence type="ECO:0000256" key="1">
    <source>
        <dbReference type="ARBA" id="ARBA00023015"/>
    </source>
</evidence>
<dbReference type="EMBL" id="JRTT01000030">
    <property type="protein sequence ID" value="KHD75177.1"/>
    <property type="molecule type" value="Genomic_DNA"/>
</dbReference>
<evidence type="ECO:0000313" key="6">
    <source>
        <dbReference type="Proteomes" id="UP000054537"/>
    </source>
</evidence>
<dbReference type="STRING" id="1869.MB27_24080"/>
<dbReference type="Pfam" id="PF00196">
    <property type="entry name" value="GerE"/>
    <property type="match status" value="1"/>
</dbReference>
<dbReference type="PANTHER" id="PTHR44688">
    <property type="entry name" value="DNA-BINDING TRANSCRIPTIONAL ACTIVATOR DEVR_DOSR"/>
    <property type="match status" value="1"/>
</dbReference>
<name>A0A0A6X4Z1_ACTUT</name>
<accession>A0A0A6X4Z1</accession>
<reference evidence="5 6" key="1">
    <citation type="submission" date="2014-10" db="EMBL/GenBank/DDBJ databases">
        <title>Draft genome sequence of Actinoplanes utahensis NRRL 12052.</title>
        <authorList>
            <person name="Velasco-Bucheli B."/>
            <person name="del Cerro C."/>
            <person name="Hormigo D."/>
            <person name="Garcia J.L."/>
            <person name="Acebal C."/>
            <person name="Arroyo M."/>
            <person name="de la Mata I."/>
        </authorList>
    </citation>
    <scope>NUCLEOTIDE SEQUENCE [LARGE SCALE GENOMIC DNA]</scope>
    <source>
        <strain evidence="5 6">NRRL 12052</strain>
    </source>
</reference>
<dbReference type="SMART" id="SM00421">
    <property type="entry name" value="HTH_LUXR"/>
    <property type="match status" value="1"/>
</dbReference>
<sequence>MTISEREVRTMLRLAHVADGEDSGQPLPWSVFTGLKELIGSDAVQLCQFDAKQRVEMLCQELSDLHPSEADLAEIEGSYEDSFWQHYWSSPPCAYPDTSGDVASVTKASDFLTDREFHNSPMYIEYLKLFGGEREMMLCLPSQPGRVLRLLFWRGPGRDFTERDRGLLTLLRPHLYETFKRRQRPKVALPTLTPRQTELMKLVAVGYTNNQVARRLSVSEATVRKHLENIFERLQVDSRTAAVTRVLGAEYGIR</sequence>
<dbReference type="InterPro" id="IPR036388">
    <property type="entry name" value="WH-like_DNA-bd_sf"/>
</dbReference>
<dbReference type="Gene3D" id="1.10.10.10">
    <property type="entry name" value="Winged helix-like DNA-binding domain superfamily/Winged helix DNA-binding domain"/>
    <property type="match status" value="1"/>
</dbReference>
<dbReference type="CDD" id="cd06170">
    <property type="entry name" value="LuxR_C_like"/>
    <property type="match status" value="1"/>
</dbReference>
<dbReference type="Proteomes" id="UP000054537">
    <property type="component" value="Unassembled WGS sequence"/>
</dbReference>
<evidence type="ECO:0000256" key="2">
    <source>
        <dbReference type="ARBA" id="ARBA00023125"/>
    </source>
</evidence>
<gene>
    <name evidence="5" type="ORF">MB27_24080</name>
</gene>
<dbReference type="GO" id="GO:0003677">
    <property type="term" value="F:DNA binding"/>
    <property type="evidence" value="ECO:0007669"/>
    <property type="project" value="UniProtKB-KW"/>
</dbReference>
<dbReference type="InterPro" id="IPR000792">
    <property type="entry name" value="Tscrpt_reg_LuxR_C"/>
</dbReference>
<dbReference type="InterPro" id="IPR016032">
    <property type="entry name" value="Sig_transdc_resp-reg_C-effctor"/>
</dbReference>
<dbReference type="SUPFAM" id="SSF46894">
    <property type="entry name" value="C-terminal effector domain of the bipartite response regulators"/>
    <property type="match status" value="1"/>
</dbReference>
<keyword evidence="1" id="KW-0805">Transcription regulation</keyword>
<dbReference type="PROSITE" id="PS50043">
    <property type="entry name" value="HTH_LUXR_2"/>
    <property type="match status" value="1"/>
</dbReference>
<evidence type="ECO:0000256" key="3">
    <source>
        <dbReference type="ARBA" id="ARBA00023163"/>
    </source>
</evidence>
<dbReference type="GO" id="GO:0006355">
    <property type="term" value="P:regulation of DNA-templated transcription"/>
    <property type="evidence" value="ECO:0007669"/>
    <property type="project" value="InterPro"/>
</dbReference>
<dbReference type="PROSITE" id="PS00622">
    <property type="entry name" value="HTH_LUXR_1"/>
    <property type="match status" value="1"/>
</dbReference>
<keyword evidence="3" id="KW-0804">Transcription</keyword>
<dbReference type="eggNOG" id="COG2197">
    <property type="taxonomic scope" value="Bacteria"/>
</dbReference>
<keyword evidence="2" id="KW-0238">DNA-binding</keyword>
<comment type="caution">
    <text evidence="5">The sequence shown here is derived from an EMBL/GenBank/DDBJ whole genome shotgun (WGS) entry which is preliminary data.</text>
</comment>
<evidence type="ECO:0000259" key="4">
    <source>
        <dbReference type="PROSITE" id="PS50043"/>
    </source>
</evidence>
<dbReference type="AlphaFoldDB" id="A0A0A6X4Z1"/>
<dbReference type="PANTHER" id="PTHR44688:SF16">
    <property type="entry name" value="DNA-BINDING TRANSCRIPTIONAL ACTIVATOR DEVR_DOSR"/>
    <property type="match status" value="1"/>
</dbReference>
<dbReference type="PRINTS" id="PR00038">
    <property type="entry name" value="HTHLUXR"/>
</dbReference>
<protein>
    <recommendedName>
        <fullName evidence="4">HTH luxR-type domain-containing protein</fullName>
    </recommendedName>
</protein>
<organism evidence="5 6">
    <name type="scientific">Actinoplanes utahensis</name>
    <dbReference type="NCBI Taxonomy" id="1869"/>
    <lineage>
        <taxon>Bacteria</taxon>
        <taxon>Bacillati</taxon>
        <taxon>Actinomycetota</taxon>
        <taxon>Actinomycetes</taxon>
        <taxon>Micromonosporales</taxon>
        <taxon>Micromonosporaceae</taxon>
        <taxon>Actinoplanes</taxon>
    </lineage>
</organism>
<proteinExistence type="predicted"/>
<keyword evidence="6" id="KW-1185">Reference proteome</keyword>
<evidence type="ECO:0000313" key="5">
    <source>
        <dbReference type="EMBL" id="KHD75177.1"/>
    </source>
</evidence>
<feature type="domain" description="HTH luxR-type" evidence="4">
    <location>
        <begin position="185"/>
        <end position="250"/>
    </location>
</feature>